<name>A0A0D2IJH2_9EURO</name>
<reference evidence="9 10" key="1">
    <citation type="submission" date="2015-01" db="EMBL/GenBank/DDBJ databases">
        <title>The Genome Sequence of Rhinocladiella mackenzie CBS 650.93.</title>
        <authorList>
            <consortium name="The Broad Institute Genomics Platform"/>
            <person name="Cuomo C."/>
            <person name="de Hoog S."/>
            <person name="Gorbushina A."/>
            <person name="Stielow B."/>
            <person name="Teixiera M."/>
            <person name="Abouelleil A."/>
            <person name="Chapman S.B."/>
            <person name="Priest M."/>
            <person name="Young S.K."/>
            <person name="Wortman J."/>
            <person name="Nusbaum C."/>
            <person name="Birren B."/>
        </authorList>
    </citation>
    <scope>NUCLEOTIDE SEQUENCE [LARGE SCALE GENOMIC DNA]</scope>
    <source>
        <strain evidence="9 10">CBS 650.93</strain>
    </source>
</reference>
<dbReference type="PANTHER" id="PTHR22726:SF1">
    <property type="entry name" value="METALLOENDOPEPTIDASE OMA1, MITOCHONDRIAL"/>
    <property type="match status" value="1"/>
</dbReference>
<feature type="domain" description="Peptidase M48" evidence="8">
    <location>
        <begin position="78"/>
        <end position="253"/>
    </location>
</feature>
<evidence type="ECO:0000256" key="2">
    <source>
        <dbReference type="ARBA" id="ARBA00022723"/>
    </source>
</evidence>
<dbReference type="GO" id="GO:0035694">
    <property type="term" value="P:mitochondrial protein catabolic process"/>
    <property type="evidence" value="ECO:0007669"/>
    <property type="project" value="EnsemblFungi"/>
</dbReference>
<protein>
    <recommendedName>
        <fullName evidence="8">Peptidase M48 domain-containing protein</fullName>
    </recommendedName>
</protein>
<dbReference type="InterPro" id="IPR001915">
    <property type="entry name" value="Peptidase_M48"/>
</dbReference>
<keyword evidence="3 6" id="KW-0378">Hydrolase</keyword>
<evidence type="ECO:0000313" key="10">
    <source>
        <dbReference type="Proteomes" id="UP000053617"/>
    </source>
</evidence>
<dbReference type="HOGENOM" id="CLU_029002_1_0_1"/>
<organism evidence="9 10">
    <name type="scientific">Rhinocladiella mackenziei CBS 650.93</name>
    <dbReference type="NCBI Taxonomy" id="1442369"/>
    <lineage>
        <taxon>Eukaryota</taxon>
        <taxon>Fungi</taxon>
        <taxon>Dikarya</taxon>
        <taxon>Ascomycota</taxon>
        <taxon>Pezizomycotina</taxon>
        <taxon>Eurotiomycetes</taxon>
        <taxon>Chaetothyriomycetidae</taxon>
        <taxon>Chaetothyriales</taxon>
        <taxon>Herpotrichiellaceae</taxon>
        <taxon>Rhinocladiella</taxon>
    </lineage>
</organism>
<dbReference type="CDD" id="cd07331">
    <property type="entry name" value="M48C_Oma1_like"/>
    <property type="match status" value="1"/>
</dbReference>
<evidence type="ECO:0000256" key="6">
    <source>
        <dbReference type="RuleBase" id="RU003983"/>
    </source>
</evidence>
<keyword evidence="10" id="KW-1185">Reference proteome</keyword>
<dbReference type="RefSeq" id="XP_013273005.1">
    <property type="nucleotide sequence ID" value="XM_013417551.1"/>
</dbReference>
<feature type="transmembrane region" description="Helical" evidence="7">
    <location>
        <begin position="12"/>
        <end position="30"/>
    </location>
</feature>
<evidence type="ECO:0000256" key="3">
    <source>
        <dbReference type="ARBA" id="ARBA00022801"/>
    </source>
</evidence>
<dbReference type="AlphaFoldDB" id="A0A0D2IJH2"/>
<dbReference type="GO" id="GO:0141164">
    <property type="term" value="P:mitochondrial protein quality control"/>
    <property type="evidence" value="ECO:0007669"/>
    <property type="project" value="EnsemblFungi"/>
</dbReference>
<sequence>MYRAQYIWRNYQRPLIIAGVGGGVFYYINLEEVPISHRRRFNLLSPEAEKQIMGGDGVYKQVLAEFKGKILPSNHPLTKEVAHVVERLLPTTGGLAGDEWVVHVVDDPSTMNAFVMPGGKVFVFTGILKVCQNEAGLASVLSHEMAHNVAHHAAERLSRSGFTLLASMIFVLFLGIDRGISNSITQLVLEFPNSRTQEAEADHIGLLMMAEACYNPREAVAFWERMKKSEQLQPPQFLSTHPSHYNRAEYIKKLLPDAEAKFAEHGCSSMRHYTNEFKDVLAWHRLGKDGPIRMQQPQTRDDDDDFF</sequence>
<keyword evidence="1 6" id="KW-0645">Protease</keyword>
<dbReference type="Pfam" id="PF01435">
    <property type="entry name" value="Peptidase_M48"/>
    <property type="match status" value="1"/>
</dbReference>
<dbReference type="Gene3D" id="3.30.2010.10">
    <property type="entry name" value="Metalloproteases ('zincins'), catalytic domain"/>
    <property type="match status" value="1"/>
</dbReference>
<dbReference type="EMBL" id="KN847477">
    <property type="protein sequence ID" value="KIX05869.1"/>
    <property type="molecule type" value="Genomic_DNA"/>
</dbReference>
<evidence type="ECO:0000259" key="8">
    <source>
        <dbReference type="Pfam" id="PF01435"/>
    </source>
</evidence>
<gene>
    <name evidence="9" type="ORF">Z518_03842</name>
</gene>
<dbReference type="GO" id="GO:0033108">
    <property type="term" value="P:mitochondrial respiratory chain complex assembly"/>
    <property type="evidence" value="ECO:0007669"/>
    <property type="project" value="EnsemblFungi"/>
</dbReference>
<dbReference type="OrthoDB" id="7464992at2759"/>
<keyword evidence="4 6" id="KW-0862">Zinc</keyword>
<keyword evidence="7" id="KW-0472">Membrane</keyword>
<proteinExistence type="inferred from homology"/>
<dbReference type="GO" id="GO:0046872">
    <property type="term" value="F:metal ion binding"/>
    <property type="evidence" value="ECO:0007669"/>
    <property type="project" value="UniProtKB-KW"/>
</dbReference>
<dbReference type="STRING" id="1442369.A0A0D2IJH2"/>
<keyword evidence="7" id="KW-0812">Transmembrane</keyword>
<dbReference type="GO" id="GO:0034982">
    <property type="term" value="P:mitochondrial protein processing"/>
    <property type="evidence" value="ECO:0007669"/>
    <property type="project" value="TreeGrafter"/>
</dbReference>
<evidence type="ECO:0000256" key="7">
    <source>
        <dbReference type="SAM" id="Phobius"/>
    </source>
</evidence>
<dbReference type="Proteomes" id="UP000053617">
    <property type="component" value="Unassembled WGS sequence"/>
</dbReference>
<dbReference type="GeneID" id="25291913"/>
<dbReference type="PANTHER" id="PTHR22726">
    <property type="entry name" value="METALLOENDOPEPTIDASE OMA1"/>
    <property type="match status" value="1"/>
</dbReference>
<comment type="cofactor">
    <cofactor evidence="6">
        <name>Zn(2+)</name>
        <dbReference type="ChEBI" id="CHEBI:29105"/>
    </cofactor>
    <text evidence="6">Binds 1 zinc ion per subunit.</text>
</comment>
<evidence type="ECO:0000313" key="9">
    <source>
        <dbReference type="EMBL" id="KIX05869.1"/>
    </source>
</evidence>
<dbReference type="VEuPathDB" id="FungiDB:Z518_03842"/>
<keyword evidence="5 6" id="KW-0482">Metalloprotease</keyword>
<evidence type="ECO:0000256" key="5">
    <source>
        <dbReference type="ARBA" id="ARBA00023049"/>
    </source>
</evidence>
<evidence type="ECO:0000256" key="1">
    <source>
        <dbReference type="ARBA" id="ARBA00022670"/>
    </source>
</evidence>
<dbReference type="InterPro" id="IPR051156">
    <property type="entry name" value="Mito/Outer_Membr_Metalloprot"/>
</dbReference>
<keyword evidence="2" id="KW-0479">Metal-binding</keyword>
<evidence type="ECO:0000256" key="4">
    <source>
        <dbReference type="ARBA" id="ARBA00022833"/>
    </source>
</evidence>
<dbReference type="GO" id="GO:0005743">
    <property type="term" value="C:mitochondrial inner membrane"/>
    <property type="evidence" value="ECO:0007669"/>
    <property type="project" value="EnsemblFungi"/>
</dbReference>
<accession>A0A0D2IJH2</accession>
<dbReference type="GO" id="GO:0004222">
    <property type="term" value="F:metalloendopeptidase activity"/>
    <property type="evidence" value="ECO:0007669"/>
    <property type="project" value="EnsemblFungi"/>
</dbReference>
<dbReference type="GO" id="GO:0031929">
    <property type="term" value="P:TOR signaling"/>
    <property type="evidence" value="ECO:0007669"/>
    <property type="project" value="EnsemblFungi"/>
</dbReference>
<keyword evidence="7" id="KW-1133">Transmembrane helix</keyword>
<comment type="similarity">
    <text evidence="6">Belongs to the peptidase M48 family.</text>
</comment>